<dbReference type="Gene3D" id="1.10.10.10">
    <property type="entry name" value="Winged helix-like DNA-binding domain superfamily/Winged helix DNA-binding domain"/>
    <property type="match status" value="1"/>
</dbReference>
<evidence type="ECO:0000313" key="6">
    <source>
        <dbReference type="Proteomes" id="UP001065549"/>
    </source>
</evidence>
<evidence type="ECO:0000259" key="4">
    <source>
        <dbReference type="PROSITE" id="PS50043"/>
    </source>
</evidence>
<evidence type="ECO:0000313" key="5">
    <source>
        <dbReference type="EMBL" id="MCU7380334.1"/>
    </source>
</evidence>
<dbReference type="PANTHER" id="PTHR44688">
    <property type="entry name" value="DNA-BINDING TRANSCRIPTIONAL ACTIVATOR DEVR_DOSR"/>
    <property type="match status" value="1"/>
</dbReference>
<protein>
    <submittedName>
        <fullName evidence="5">Helix-turn-helix transcriptional regulator</fullName>
    </submittedName>
</protein>
<dbReference type="InterPro" id="IPR036388">
    <property type="entry name" value="WH-like_DNA-bd_sf"/>
</dbReference>
<organism evidence="5 6">
    <name type="scientific">Hominibacterium faecale</name>
    <dbReference type="NCBI Taxonomy" id="2839743"/>
    <lineage>
        <taxon>Bacteria</taxon>
        <taxon>Bacillati</taxon>
        <taxon>Bacillota</taxon>
        <taxon>Clostridia</taxon>
        <taxon>Peptostreptococcales</taxon>
        <taxon>Anaerovoracaceae</taxon>
        <taxon>Hominibacterium</taxon>
    </lineage>
</organism>
<reference evidence="5" key="1">
    <citation type="submission" date="2022-09" db="EMBL/GenBank/DDBJ databases">
        <title>Culturomic study of gut microbiota in children with autism spectrum disorder.</title>
        <authorList>
            <person name="Efimov B.A."/>
            <person name="Chaplin A.V."/>
            <person name="Sokolova S.R."/>
            <person name="Pikina A.P."/>
            <person name="Korzhanova M."/>
            <person name="Belova V."/>
            <person name="Korostin D."/>
        </authorList>
    </citation>
    <scope>NUCLEOTIDE SEQUENCE</scope>
    <source>
        <strain evidence="5">ASD5510</strain>
    </source>
</reference>
<dbReference type="RefSeq" id="WP_253021058.1">
    <property type="nucleotide sequence ID" value="NZ_JAOSHN010000009.1"/>
</dbReference>
<dbReference type="GO" id="GO:0003677">
    <property type="term" value="F:DNA binding"/>
    <property type="evidence" value="ECO:0007669"/>
    <property type="project" value="UniProtKB-KW"/>
</dbReference>
<gene>
    <name evidence="5" type="ORF">OBO34_18555</name>
</gene>
<proteinExistence type="predicted"/>
<comment type="caution">
    <text evidence="5">The sequence shown here is derived from an EMBL/GenBank/DDBJ whole genome shotgun (WGS) entry which is preliminary data.</text>
</comment>
<dbReference type="CDD" id="cd06170">
    <property type="entry name" value="LuxR_C_like"/>
    <property type="match status" value="1"/>
</dbReference>
<dbReference type="PANTHER" id="PTHR44688:SF16">
    <property type="entry name" value="DNA-BINDING TRANSCRIPTIONAL ACTIVATOR DEVR_DOSR"/>
    <property type="match status" value="1"/>
</dbReference>
<dbReference type="PROSITE" id="PS50043">
    <property type="entry name" value="HTH_LUXR_2"/>
    <property type="match status" value="1"/>
</dbReference>
<dbReference type="EMBL" id="JAOSHN010000009">
    <property type="protein sequence ID" value="MCU7380334.1"/>
    <property type="molecule type" value="Genomic_DNA"/>
</dbReference>
<accession>A0A9J6QXV5</accession>
<keyword evidence="1" id="KW-0805">Transcription regulation</keyword>
<dbReference type="PROSITE" id="PS00622">
    <property type="entry name" value="HTH_LUXR_1"/>
    <property type="match status" value="1"/>
</dbReference>
<dbReference type="Pfam" id="PF00196">
    <property type="entry name" value="GerE"/>
    <property type="match status" value="1"/>
</dbReference>
<name>A0A9J6QXV5_9FIRM</name>
<dbReference type="SUPFAM" id="SSF55781">
    <property type="entry name" value="GAF domain-like"/>
    <property type="match status" value="1"/>
</dbReference>
<dbReference type="SMART" id="SM00421">
    <property type="entry name" value="HTH_LUXR"/>
    <property type="match status" value="1"/>
</dbReference>
<sequence>MLEQKEYDILNGIIKTVYQTTNSQAMRRQVLMDLKKLTGCKFSVFSLGLLRNKIVYLTDSVIVSDFEKEFEDSFIYLSETKYEMSDYASWIFLIPESVVYKDSDLVNDQLRKKTPYYKDYLLASGLPHVAGISIVENGKFLGALTLYKAEKAGDFTEKDLFVLEFLRPHLETRLSTDDLRAGSNKNNISYLLKSNYFMTTREIEILGLVFKGKRNDEVADLLGIAENTVKKHVSHIYEKLEVSSRSQLVQFVLDHDMAHLW</sequence>
<feature type="domain" description="HTH luxR-type" evidence="4">
    <location>
        <begin position="191"/>
        <end position="256"/>
    </location>
</feature>
<dbReference type="InterPro" id="IPR016032">
    <property type="entry name" value="Sig_transdc_resp-reg_C-effctor"/>
</dbReference>
<evidence type="ECO:0000256" key="2">
    <source>
        <dbReference type="ARBA" id="ARBA00023125"/>
    </source>
</evidence>
<dbReference type="InterPro" id="IPR000792">
    <property type="entry name" value="Tscrpt_reg_LuxR_C"/>
</dbReference>
<dbReference type="Proteomes" id="UP001065549">
    <property type="component" value="Unassembled WGS sequence"/>
</dbReference>
<evidence type="ECO:0000256" key="1">
    <source>
        <dbReference type="ARBA" id="ARBA00023015"/>
    </source>
</evidence>
<keyword evidence="6" id="KW-1185">Reference proteome</keyword>
<dbReference type="AlphaFoldDB" id="A0A9J6QXV5"/>
<dbReference type="SUPFAM" id="SSF46894">
    <property type="entry name" value="C-terminal effector domain of the bipartite response regulators"/>
    <property type="match status" value="1"/>
</dbReference>
<evidence type="ECO:0000256" key="3">
    <source>
        <dbReference type="ARBA" id="ARBA00023163"/>
    </source>
</evidence>
<dbReference type="GO" id="GO:0006355">
    <property type="term" value="P:regulation of DNA-templated transcription"/>
    <property type="evidence" value="ECO:0007669"/>
    <property type="project" value="InterPro"/>
</dbReference>
<dbReference type="PRINTS" id="PR00038">
    <property type="entry name" value="HTHLUXR"/>
</dbReference>
<keyword evidence="3" id="KW-0804">Transcription</keyword>
<keyword evidence="2" id="KW-0238">DNA-binding</keyword>